<dbReference type="SUPFAM" id="SSF158446">
    <property type="entry name" value="IVS-encoded protein-like"/>
    <property type="match status" value="1"/>
</dbReference>
<gene>
    <name evidence="1" type="ORF">HNP98_000046</name>
</gene>
<dbReference type="Gene3D" id="1.20.1440.60">
    <property type="entry name" value="23S rRNA-intervening sequence"/>
    <property type="match status" value="1"/>
</dbReference>
<dbReference type="Pfam" id="PF05635">
    <property type="entry name" value="23S_rRNA_IVP"/>
    <property type="match status" value="1"/>
</dbReference>
<evidence type="ECO:0000313" key="2">
    <source>
        <dbReference type="Proteomes" id="UP000779507"/>
    </source>
</evidence>
<dbReference type="InterPro" id="IPR036583">
    <property type="entry name" value="23S_rRNA_IVS_sf"/>
</dbReference>
<reference evidence="1 2" key="1">
    <citation type="submission" date="2020-05" db="EMBL/GenBank/DDBJ databases">
        <title>Genomic Encyclopedia of Type Strains, Phase IV (KMG-V): Genome sequencing to study the core and pangenomes of soil and plant-associated prokaryotes.</title>
        <authorList>
            <person name="Whitman W."/>
        </authorList>
    </citation>
    <scope>NUCLEOTIDE SEQUENCE [LARGE SCALE GENOMIC DNA]</scope>
    <source>
        <strain evidence="1 2">9A</strain>
    </source>
</reference>
<dbReference type="PANTHER" id="PTHR38471">
    <property type="entry name" value="FOUR HELIX BUNDLE PROTEIN"/>
    <property type="match status" value="1"/>
</dbReference>
<comment type="caution">
    <text evidence="1">The sequence shown here is derived from an EMBL/GenBank/DDBJ whole genome shotgun (WGS) entry which is preliminary data.</text>
</comment>
<dbReference type="Proteomes" id="UP000779507">
    <property type="component" value="Unassembled WGS sequence"/>
</dbReference>
<sequence>MEHLSMSFGDAPLDPKYLKLGDIEAYRISFALSNVVWRQVVTWDQLAQRTVGEQFVRAVDSVSANIAEGFGRFGKKDKVRFYRIARGSLFEALDWNEKAKVRGLVTPEQYAQVYAELQRLPKAINSLIKFTNERLKI</sequence>
<keyword evidence="2" id="KW-1185">Reference proteome</keyword>
<dbReference type="PANTHER" id="PTHR38471:SF2">
    <property type="entry name" value="FOUR HELIX BUNDLE PROTEIN"/>
    <property type="match status" value="1"/>
</dbReference>
<protein>
    <submittedName>
        <fullName evidence="1">Four helix bundle protein</fullName>
    </submittedName>
</protein>
<name>A0ABX2FJF4_9BACT</name>
<dbReference type="RefSeq" id="WP_246274898.1">
    <property type="nucleotide sequence ID" value="NZ_JABSNP010000001.1"/>
</dbReference>
<dbReference type="NCBIfam" id="TIGR02436">
    <property type="entry name" value="four helix bundle protein"/>
    <property type="match status" value="1"/>
</dbReference>
<organism evidence="1 2">
    <name type="scientific">Hymenobacter caeli</name>
    <dbReference type="NCBI Taxonomy" id="2735894"/>
    <lineage>
        <taxon>Bacteria</taxon>
        <taxon>Pseudomonadati</taxon>
        <taxon>Bacteroidota</taxon>
        <taxon>Cytophagia</taxon>
        <taxon>Cytophagales</taxon>
        <taxon>Hymenobacteraceae</taxon>
        <taxon>Hymenobacter</taxon>
    </lineage>
</organism>
<accession>A0ABX2FJF4</accession>
<dbReference type="EMBL" id="JABSNP010000001">
    <property type="protein sequence ID" value="NRT17243.1"/>
    <property type="molecule type" value="Genomic_DNA"/>
</dbReference>
<dbReference type="InterPro" id="IPR012657">
    <property type="entry name" value="23S_rRNA-intervening_sequence"/>
</dbReference>
<evidence type="ECO:0000313" key="1">
    <source>
        <dbReference type="EMBL" id="NRT17243.1"/>
    </source>
</evidence>
<proteinExistence type="predicted"/>